<evidence type="ECO:0000256" key="1">
    <source>
        <dbReference type="SAM" id="Phobius"/>
    </source>
</evidence>
<dbReference type="EMBL" id="PEXA01000033">
    <property type="protein sequence ID" value="PIU33253.1"/>
    <property type="molecule type" value="Genomic_DNA"/>
</dbReference>
<evidence type="ECO:0008006" key="4">
    <source>
        <dbReference type="Google" id="ProtNLM"/>
    </source>
</evidence>
<dbReference type="AlphaFoldDB" id="A0A2M6YQ62"/>
<sequence length="136" mass="15456">MTLIKKYLRLFLISFLALWLISRFIPGVQFIGGYQTMALTALVLTLVGFLIKPLIGLLLLPINLLTLGAFRWLINVIALWLVTLIIPQFKISGFVFEGFVYQGFAIPQMSLNIFWAYVVVSLTLSLITTFVLWLTK</sequence>
<keyword evidence="1" id="KW-0472">Membrane</keyword>
<dbReference type="Proteomes" id="UP000229559">
    <property type="component" value="Unassembled WGS sequence"/>
</dbReference>
<keyword evidence="1" id="KW-0812">Transmembrane</keyword>
<evidence type="ECO:0000313" key="3">
    <source>
        <dbReference type="Proteomes" id="UP000229559"/>
    </source>
</evidence>
<comment type="caution">
    <text evidence="2">The sequence shown here is derived from an EMBL/GenBank/DDBJ whole genome shotgun (WGS) entry which is preliminary data.</text>
</comment>
<dbReference type="PANTHER" id="PTHR37309">
    <property type="entry name" value="SLR0284 PROTEIN"/>
    <property type="match status" value="1"/>
</dbReference>
<proteinExistence type="predicted"/>
<organism evidence="2 3">
    <name type="scientific">Candidatus Shapirobacteria bacterium CG07_land_8_20_14_0_80_39_12</name>
    <dbReference type="NCBI Taxonomy" id="1974480"/>
    <lineage>
        <taxon>Bacteria</taxon>
        <taxon>Candidatus Shapironibacteriota</taxon>
    </lineage>
</organism>
<dbReference type="InterPro" id="IPR007165">
    <property type="entry name" value="Phage_holin_4_2"/>
</dbReference>
<feature type="transmembrane region" description="Helical" evidence="1">
    <location>
        <begin position="114"/>
        <end position="134"/>
    </location>
</feature>
<dbReference type="Pfam" id="PF04020">
    <property type="entry name" value="Phage_holin_4_2"/>
    <property type="match status" value="1"/>
</dbReference>
<evidence type="ECO:0000313" key="2">
    <source>
        <dbReference type="EMBL" id="PIU33253.1"/>
    </source>
</evidence>
<keyword evidence="1" id="KW-1133">Transmembrane helix</keyword>
<reference evidence="3" key="1">
    <citation type="submission" date="2017-09" db="EMBL/GenBank/DDBJ databases">
        <title>Depth-based differentiation of microbial function through sediment-hosted aquifers and enrichment of novel symbionts in the deep terrestrial subsurface.</title>
        <authorList>
            <person name="Probst A.J."/>
            <person name="Ladd B."/>
            <person name="Jarett J.K."/>
            <person name="Geller-Mcgrath D.E."/>
            <person name="Sieber C.M.K."/>
            <person name="Emerson J.B."/>
            <person name="Anantharaman K."/>
            <person name="Thomas B.C."/>
            <person name="Malmstrom R."/>
            <person name="Stieglmeier M."/>
            <person name="Klingl A."/>
            <person name="Woyke T."/>
            <person name="Ryan C.M."/>
            <person name="Banfield J.F."/>
        </authorList>
    </citation>
    <scope>NUCLEOTIDE SEQUENCE [LARGE SCALE GENOMIC DNA]</scope>
</reference>
<name>A0A2M6YQ62_9BACT</name>
<protein>
    <recommendedName>
        <fullName evidence="4">Phage holin family protein</fullName>
    </recommendedName>
</protein>
<accession>A0A2M6YQ62</accession>
<dbReference type="PANTHER" id="PTHR37309:SF1">
    <property type="entry name" value="SLR0284 PROTEIN"/>
    <property type="match status" value="1"/>
</dbReference>
<feature type="transmembrane region" description="Helical" evidence="1">
    <location>
        <begin position="72"/>
        <end position="94"/>
    </location>
</feature>
<feature type="transmembrane region" description="Helical" evidence="1">
    <location>
        <begin position="7"/>
        <end position="25"/>
    </location>
</feature>
<feature type="transmembrane region" description="Helical" evidence="1">
    <location>
        <begin position="37"/>
        <end position="60"/>
    </location>
</feature>
<gene>
    <name evidence="2" type="ORF">COT04_01025</name>
</gene>